<dbReference type="GO" id="GO:0000287">
    <property type="term" value="F:magnesium ion binding"/>
    <property type="evidence" value="ECO:0007669"/>
    <property type="project" value="InterPro"/>
</dbReference>
<protein>
    <submittedName>
        <fullName evidence="4">Thiamine biosynthesis protein ThiF</fullName>
    </submittedName>
</protein>
<dbReference type="Pfam" id="PF01648">
    <property type="entry name" value="ACPS"/>
    <property type="match status" value="1"/>
</dbReference>
<dbReference type="GO" id="GO:0005829">
    <property type="term" value="C:cytosol"/>
    <property type="evidence" value="ECO:0007669"/>
    <property type="project" value="TreeGrafter"/>
</dbReference>
<gene>
    <name evidence="4" type="ORF">ACS04_30695</name>
</gene>
<dbReference type="STRING" id="66430.ACS04_30695"/>
<organism evidence="4 5">
    <name type="scientific">Streptomyces roseus</name>
    <dbReference type="NCBI Taxonomy" id="66430"/>
    <lineage>
        <taxon>Bacteria</taxon>
        <taxon>Bacillati</taxon>
        <taxon>Actinomycetota</taxon>
        <taxon>Actinomycetes</taxon>
        <taxon>Kitasatosporales</taxon>
        <taxon>Streptomycetaceae</taxon>
        <taxon>Streptomyces</taxon>
    </lineage>
</organism>
<dbReference type="PANTHER" id="PTHR12215:SF10">
    <property type="entry name" value="L-AMINOADIPATE-SEMIALDEHYDE DEHYDROGENASE-PHOSPHOPANTETHEINYL TRANSFERASE"/>
    <property type="match status" value="1"/>
</dbReference>
<dbReference type="EMBL" id="LFML01000149">
    <property type="protein sequence ID" value="KMO94120.1"/>
    <property type="molecule type" value="Genomic_DNA"/>
</dbReference>
<sequence>MTAWHNSPLLSVPVHAPGPEAPWSQVAADMTRRGNACVHTTWNEWPAEPGSPAVLRGLLGRDWARYRDTADATARHRFVASRLAIRYTAAAALGCGPAELDLSYKPGGRPYLRGFDQIDLSLTHTDDLIAVGISRNGRIGVDTEPADRRLSFDLLQDQVCTPAERAELAALGERGRSAGMLRLWTLKEAYTKALGLGLRMGFAEFGFATATGGETGLLTPDGSPATHGEWAFGTYPVAGRYLLSVACHDAGLGTSRDSAVATMLDEGFVGMVSSLLGPA</sequence>
<accession>A0A0J6XDX4</accession>
<dbReference type="PANTHER" id="PTHR12215">
    <property type="entry name" value="PHOSPHOPANTETHEINE TRANSFERASE"/>
    <property type="match status" value="1"/>
</dbReference>
<dbReference type="InterPro" id="IPR037143">
    <property type="entry name" value="4-PPantetheinyl_Trfase_dom_sf"/>
</dbReference>
<feature type="domain" description="4'-phosphopantetheinyl transferase" evidence="3">
    <location>
        <begin position="138"/>
        <end position="218"/>
    </location>
</feature>
<evidence type="ECO:0000313" key="4">
    <source>
        <dbReference type="EMBL" id="KMO94120.1"/>
    </source>
</evidence>
<dbReference type="InterPro" id="IPR050559">
    <property type="entry name" value="P-Pant_transferase_sf"/>
</dbReference>
<dbReference type="Proteomes" id="UP000035932">
    <property type="component" value="Unassembled WGS sequence"/>
</dbReference>
<dbReference type="Gene3D" id="3.90.470.20">
    <property type="entry name" value="4'-phosphopantetheinyl transferase domain"/>
    <property type="match status" value="2"/>
</dbReference>
<dbReference type="SUPFAM" id="SSF56214">
    <property type="entry name" value="4'-phosphopantetheinyl transferase"/>
    <property type="match status" value="2"/>
</dbReference>
<comment type="caution">
    <text evidence="4">The sequence shown here is derived from an EMBL/GenBank/DDBJ whole genome shotgun (WGS) entry which is preliminary data.</text>
</comment>
<evidence type="ECO:0000256" key="2">
    <source>
        <dbReference type="ARBA" id="ARBA00022679"/>
    </source>
</evidence>
<keyword evidence="5" id="KW-1185">Reference proteome</keyword>
<proteinExistence type="inferred from homology"/>
<reference evidence="4 5" key="1">
    <citation type="submission" date="2015-06" db="EMBL/GenBank/DDBJ databases">
        <title>Recapitulation of the evolution of biosynthetic gene clusters reveals hidden chemical diversity on bacterial genomes.</title>
        <authorList>
            <person name="Cruz-Morales P."/>
            <person name="Martinez-Guerrero C."/>
            <person name="Morales-Escalante M.A."/>
            <person name="Yanez-Guerra L.A."/>
            <person name="Kopp J.F."/>
            <person name="Feldmann J."/>
            <person name="Ramos-Aboites H.E."/>
            <person name="Barona-Gomez F."/>
        </authorList>
    </citation>
    <scope>NUCLEOTIDE SEQUENCE [LARGE SCALE GENOMIC DNA]</scope>
    <source>
        <strain evidence="4 5">ATCC 31245</strain>
    </source>
</reference>
<dbReference type="OrthoDB" id="190168at2"/>
<keyword evidence="2" id="KW-0808">Transferase</keyword>
<dbReference type="GO" id="GO:0008897">
    <property type="term" value="F:holo-[acyl-carrier-protein] synthase activity"/>
    <property type="evidence" value="ECO:0007669"/>
    <property type="project" value="InterPro"/>
</dbReference>
<evidence type="ECO:0000256" key="1">
    <source>
        <dbReference type="ARBA" id="ARBA00010990"/>
    </source>
</evidence>
<comment type="similarity">
    <text evidence="1">Belongs to the P-Pant transferase superfamily. Gsp/Sfp/HetI/AcpT family.</text>
</comment>
<dbReference type="RefSeq" id="WP_048480095.1">
    <property type="nucleotide sequence ID" value="NZ_JBIRUD010000025.1"/>
</dbReference>
<dbReference type="InterPro" id="IPR008278">
    <property type="entry name" value="4-PPantetheinyl_Trfase_dom"/>
</dbReference>
<dbReference type="PATRIC" id="fig|66430.4.peg.2465"/>
<dbReference type="AlphaFoldDB" id="A0A0J6XDX4"/>
<evidence type="ECO:0000313" key="5">
    <source>
        <dbReference type="Proteomes" id="UP000035932"/>
    </source>
</evidence>
<name>A0A0J6XDX4_9ACTN</name>
<dbReference type="GO" id="GO:0019878">
    <property type="term" value="P:lysine biosynthetic process via aminoadipic acid"/>
    <property type="evidence" value="ECO:0007669"/>
    <property type="project" value="TreeGrafter"/>
</dbReference>
<evidence type="ECO:0000259" key="3">
    <source>
        <dbReference type="Pfam" id="PF01648"/>
    </source>
</evidence>